<proteinExistence type="predicted"/>
<dbReference type="EMBL" id="DYXG01000050">
    <property type="protein sequence ID" value="HJE97022.1"/>
    <property type="molecule type" value="Genomic_DNA"/>
</dbReference>
<organism evidence="1 2">
    <name type="scientific">Ligilactobacillus acidipiscis</name>
    <dbReference type="NCBI Taxonomy" id="89059"/>
    <lineage>
        <taxon>Bacteria</taxon>
        <taxon>Bacillati</taxon>
        <taxon>Bacillota</taxon>
        <taxon>Bacilli</taxon>
        <taxon>Lactobacillales</taxon>
        <taxon>Lactobacillaceae</taxon>
        <taxon>Ligilactobacillus</taxon>
    </lineage>
</organism>
<reference evidence="1" key="1">
    <citation type="journal article" date="2021" name="PeerJ">
        <title>Extensive microbial diversity within the chicken gut microbiome revealed by metagenomics and culture.</title>
        <authorList>
            <person name="Gilroy R."/>
            <person name="Ravi A."/>
            <person name="Getino M."/>
            <person name="Pursley I."/>
            <person name="Horton D.L."/>
            <person name="Alikhan N.F."/>
            <person name="Baker D."/>
            <person name="Gharbi K."/>
            <person name="Hall N."/>
            <person name="Watson M."/>
            <person name="Adriaenssens E.M."/>
            <person name="Foster-Nyarko E."/>
            <person name="Jarju S."/>
            <person name="Secka A."/>
            <person name="Antonio M."/>
            <person name="Oren A."/>
            <person name="Chaudhuri R.R."/>
            <person name="La Ragione R."/>
            <person name="Hildebrand F."/>
            <person name="Pallen M.J."/>
        </authorList>
    </citation>
    <scope>NUCLEOTIDE SEQUENCE</scope>
    <source>
        <strain evidence="1">CHK174-6876</strain>
    </source>
</reference>
<protein>
    <submittedName>
        <fullName evidence="1">Uncharacterized protein</fullName>
    </submittedName>
</protein>
<comment type="caution">
    <text evidence="1">The sequence shown here is derived from an EMBL/GenBank/DDBJ whole genome shotgun (WGS) entry which is preliminary data.</text>
</comment>
<evidence type="ECO:0000313" key="1">
    <source>
        <dbReference type="EMBL" id="HJE97022.1"/>
    </source>
</evidence>
<sequence length="62" mass="7307">MGYKPDLTVTFHYQENLASAGFSFVVQAKNDHPQRYPKRDNTANYTFRPSQQCRYTIAFKEE</sequence>
<gene>
    <name evidence="1" type="ORF">K8V00_05320</name>
</gene>
<dbReference type="AlphaFoldDB" id="A0A921F9A3"/>
<reference evidence="1" key="2">
    <citation type="submission" date="2021-09" db="EMBL/GenBank/DDBJ databases">
        <authorList>
            <person name="Gilroy R."/>
        </authorList>
    </citation>
    <scope>NUCLEOTIDE SEQUENCE</scope>
    <source>
        <strain evidence="1">CHK174-6876</strain>
    </source>
</reference>
<dbReference type="Proteomes" id="UP000707535">
    <property type="component" value="Unassembled WGS sequence"/>
</dbReference>
<evidence type="ECO:0000313" key="2">
    <source>
        <dbReference type="Proteomes" id="UP000707535"/>
    </source>
</evidence>
<name>A0A921F9A3_9LACO</name>
<accession>A0A921F9A3</accession>